<dbReference type="Pfam" id="PF07394">
    <property type="entry name" value="DUF1501"/>
    <property type="match status" value="1"/>
</dbReference>
<accession>A0AAU7CQB7</accession>
<reference evidence="2" key="1">
    <citation type="submission" date="2024-05" db="EMBL/GenBank/DDBJ databases">
        <title>Planctomycetes of the genus Singulisphaera possess chitinolytic capabilities.</title>
        <authorList>
            <person name="Ivanova A."/>
        </authorList>
    </citation>
    <scope>NUCLEOTIDE SEQUENCE</scope>
    <source>
        <strain evidence="2">Ch08T</strain>
    </source>
</reference>
<dbReference type="RefSeq" id="WP_406700133.1">
    <property type="nucleotide sequence ID" value="NZ_CP155447.1"/>
</dbReference>
<feature type="region of interest" description="Disordered" evidence="1">
    <location>
        <begin position="175"/>
        <end position="201"/>
    </location>
</feature>
<dbReference type="PANTHER" id="PTHR43737:SF1">
    <property type="entry name" value="DUF1501 DOMAIN-CONTAINING PROTEIN"/>
    <property type="match status" value="1"/>
</dbReference>
<protein>
    <submittedName>
        <fullName evidence="2">DUF1501 domain-containing protein</fullName>
    </submittedName>
</protein>
<dbReference type="AlphaFoldDB" id="A0AAU7CQB7"/>
<dbReference type="InterPro" id="IPR010869">
    <property type="entry name" value="DUF1501"/>
</dbReference>
<gene>
    <name evidence="2" type="ORF">V5E97_14970</name>
</gene>
<dbReference type="InterPro" id="IPR006311">
    <property type="entry name" value="TAT_signal"/>
</dbReference>
<dbReference type="EMBL" id="CP155447">
    <property type="protein sequence ID" value="XBH07290.1"/>
    <property type="molecule type" value="Genomic_DNA"/>
</dbReference>
<evidence type="ECO:0000256" key="1">
    <source>
        <dbReference type="SAM" id="MobiDB-lite"/>
    </source>
</evidence>
<name>A0AAU7CQB7_9BACT</name>
<organism evidence="2">
    <name type="scientific">Singulisphaera sp. Ch08</name>
    <dbReference type="NCBI Taxonomy" id="3120278"/>
    <lineage>
        <taxon>Bacteria</taxon>
        <taxon>Pseudomonadati</taxon>
        <taxon>Planctomycetota</taxon>
        <taxon>Planctomycetia</taxon>
        <taxon>Isosphaerales</taxon>
        <taxon>Isosphaeraceae</taxon>
        <taxon>Singulisphaera</taxon>
    </lineage>
</organism>
<proteinExistence type="predicted"/>
<dbReference type="PROSITE" id="PS51318">
    <property type="entry name" value="TAT"/>
    <property type="match status" value="1"/>
</dbReference>
<dbReference type="PANTHER" id="PTHR43737">
    <property type="entry name" value="BLL7424 PROTEIN"/>
    <property type="match status" value="1"/>
</dbReference>
<evidence type="ECO:0000313" key="2">
    <source>
        <dbReference type="EMBL" id="XBH07290.1"/>
    </source>
</evidence>
<sequence>MLTLFDRVTRQNRRSFLRIGGSAALGAGGLTLADLATLQARAEGIPGVLTGKSVIFLFLHGGPSQFETFDPKMDRPEGIRSETGELATRIPGVTFGQSFPQLARLADRLSIVRSYVPGDANHNLKPLVGRDTFEANLGSVYSRVAGANDPRTGLPTNVVLFPRAVDPSTRPVTTSFGRFTATGPLSSADAPYDPSQGGSAANDLRLAIPRERLDDRRALLTALDRLARRIDRNKALEGVDGMRDQAYRLLTGGLAEAFDLEREDPRLVARYDTAPLVRPDAISHQWKNHRNYADNAKSLGKLLLLARRLCERGCGFVTVTTNFVWDMHADENNATMKEGMRYMGPPLDHALSAFLEDLQARGLDDKILLVACGEMGRSPRVNAKGGRDHWGKLGPLLLAGGGLPMGQVIGLSNRDGSAPQSEPVTSRHLIATIMHTLFDVAQLRLVPNLPREFAQSMVSWDPIPGLAT</sequence>